<evidence type="ECO:0000256" key="7">
    <source>
        <dbReference type="ARBA" id="ARBA00022989"/>
    </source>
</evidence>
<keyword evidence="4 18" id="KW-0808">Transferase</keyword>
<evidence type="ECO:0000256" key="16">
    <source>
        <dbReference type="ARBA" id="ARBA00049362"/>
    </source>
</evidence>
<evidence type="ECO:0000256" key="14">
    <source>
        <dbReference type="ARBA" id="ARBA00041667"/>
    </source>
</evidence>
<keyword evidence="19" id="KW-1185">Reference proteome</keyword>
<comment type="catalytic activity">
    <reaction evidence="15">
        <text>a 1-acyl-sn-glycero-3-phospho-(1D-myo-inositol) + (5Z,8Z,11Z,14Z)-eicosatetraenoyl-CoA = a 1-acyl-2-(5Z,8Z,11Z,14Z-eicosatetraenoyl)-sn-glycero-3-phospho-(1D-myo-inositol) + CoA</text>
        <dbReference type="Rhea" id="RHEA:37015"/>
        <dbReference type="ChEBI" id="CHEBI:57287"/>
        <dbReference type="ChEBI" id="CHEBI:57368"/>
        <dbReference type="ChEBI" id="CHEBI:64771"/>
        <dbReference type="ChEBI" id="CHEBI:75243"/>
    </reaction>
    <physiologicalReaction direction="left-to-right" evidence="15">
        <dbReference type="Rhea" id="RHEA:37016"/>
    </physiologicalReaction>
</comment>
<keyword evidence="7" id="KW-1133">Transmembrane helix</keyword>
<evidence type="ECO:0000256" key="5">
    <source>
        <dbReference type="ARBA" id="ARBA00022692"/>
    </source>
</evidence>
<evidence type="ECO:0000256" key="9">
    <source>
        <dbReference type="ARBA" id="ARBA00023315"/>
    </source>
</evidence>
<dbReference type="OrthoDB" id="7663182at2759"/>
<evidence type="ECO:0000256" key="2">
    <source>
        <dbReference type="ARBA" id="ARBA00005074"/>
    </source>
</evidence>
<evidence type="ECO:0000256" key="6">
    <source>
        <dbReference type="ARBA" id="ARBA00022824"/>
    </source>
</evidence>
<keyword evidence="6" id="KW-0256">Endoplasmic reticulum</keyword>
<evidence type="ECO:0000256" key="13">
    <source>
        <dbReference type="ARBA" id="ARBA00041626"/>
    </source>
</evidence>
<dbReference type="GO" id="GO:0044233">
    <property type="term" value="C:mitochondria-associated endoplasmic reticulum membrane contact site"/>
    <property type="evidence" value="ECO:0007669"/>
    <property type="project" value="TreeGrafter"/>
</dbReference>
<dbReference type="GO" id="GO:0071617">
    <property type="term" value="F:lysophospholipid acyltransferase activity"/>
    <property type="evidence" value="ECO:0007669"/>
    <property type="project" value="TreeGrafter"/>
</dbReference>
<sequence>EWDFATIRTIDAAGTESCRRVREGLRCWNQPVQWWLQHYVHQRLPPWHPVLRATGTMLVSAYWHGLHGGYFLSFLSVPLWLAAEGAAEGALRSRWADGGGLLAAAPHWFLKMRVFEYLGVAFALRDAAATLRYWSSIGFCLHLLPI</sequence>
<evidence type="ECO:0000256" key="1">
    <source>
        <dbReference type="ARBA" id="ARBA00004477"/>
    </source>
</evidence>
<evidence type="ECO:0000256" key="12">
    <source>
        <dbReference type="ARBA" id="ARBA00036730"/>
    </source>
</evidence>
<organism evidence="18 19">
    <name type="scientific">Upupa epops</name>
    <name type="common">Eurasian hoopoe</name>
    <dbReference type="NCBI Taxonomy" id="57439"/>
    <lineage>
        <taxon>Eukaryota</taxon>
        <taxon>Metazoa</taxon>
        <taxon>Chordata</taxon>
        <taxon>Craniata</taxon>
        <taxon>Vertebrata</taxon>
        <taxon>Euteleostomi</taxon>
        <taxon>Archelosauria</taxon>
        <taxon>Archosauria</taxon>
        <taxon>Dinosauria</taxon>
        <taxon>Saurischia</taxon>
        <taxon>Theropoda</taxon>
        <taxon>Coelurosauria</taxon>
        <taxon>Aves</taxon>
        <taxon>Neognathae</taxon>
        <taxon>Neoaves</taxon>
        <taxon>Telluraves</taxon>
        <taxon>Coraciimorphae</taxon>
        <taxon>Bucerotiformes</taxon>
        <taxon>Upupidae</taxon>
        <taxon>Upupa</taxon>
    </lineage>
</organism>
<keyword evidence="9 18" id="KW-0012">Acyltransferase</keyword>
<comment type="pathway">
    <text evidence="2">Lipid metabolism; phospholipid metabolism.</text>
</comment>
<dbReference type="AlphaFoldDB" id="A0A7K6B0M4"/>
<comment type="catalytic activity">
    <reaction evidence="16">
        <text>1-octadecanoyl-sn-glycero-3-phospho-(1D-myo-inositol) + (5Z,8Z,11Z,14Z)-eicosatetraenoyl-CoA = 1-octadecanoyl-2-(5Z,8Z,11Z,14Z-eicosatetraenoyl)-sn-glycero-3-phospho-(1D-myo-inositol) + CoA</text>
        <dbReference type="Rhea" id="RHEA:36835"/>
        <dbReference type="ChEBI" id="CHEBI:57287"/>
        <dbReference type="ChEBI" id="CHEBI:57368"/>
        <dbReference type="ChEBI" id="CHEBI:74243"/>
        <dbReference type="ChEBI" id="CHEBI:133606"/>
    </reaction>
    <physiologicalReaction direction="left-to-right" evidence="16">
        <dbReference type="Rhea" id="RHEA:36836"/>
    </physiologicalReaction>
</comment>
<dbReference type="Pfam" id="PF03062">
    <property type="entry name" value="MBOAT"/>
    <property type="match status" value="1"/>
</dbReference>
<dbReference type="PANTHER" id="PTHR13906:SF16">
    <property type="entry name" value="LYSOPHOSPHOLIPID ACYLTRANSFERASE 7"/>
    <property type="match status" value="1"/>
</dbReference>
<comment type="catalytic activity">
    <reaction evidence="11">
        <text>(5Z,8Z,11Z,14Z)-eicosatetraenoyl-CoA + 1-hexadecanoyl-sn-glycero-3-phosphocholine = 1-hexadecanoyl-2-(5Z,8Z,11Z,14Z-eicosatetraenoyl)-sn-glycero-3-phosphocholine + CoA</text>
        <dbReference type="Rhea" id="RHEA:35999"/>
        <dbReference type="ChEBI" id="CHEBI:57287"/>
        <dbReference type="ChEBI" id="CHEBI:57368"/>
        <dbReference type="ChEBI" id="CHEBI:72998"/>
        <dbReference type="ChEBI" id="CHEBI:73003"/>
    </reaction>
    <physiologicalReaction direction="left-to-right" evidence="11">
        <dbReference type="Rhea" id="RHEA:36000"/>
    </physiologicalReaction>
</comment>
<evidence type="ECO:0000256" key="8">
    <source>
        <dbReference type="ARBA" id="ARBA00023136"/>
    </source>
</evidence>
<evidence type="ECO:0000256" key="4">
    <source>
        <dbReference type="ARBA" id="ARBA00022679"/>
    </source>
</evidence>
<comment type="subcellular location">
    <subcellularLocation>
        <location evidence="1">Endoplasmic reticulum membrane</location>
        <topology evidence="1">Multi-pass membrane protein</topology>
    </subcellularLocation>
</comment>
<keyword evidence="8" id="KW-0472">Membrane</keyword>
<comment type="catalytic activity">
    <reaction evidence="12">
        <text>a 1-acyl-sn-glycero-3-phospho-(1D-myo-inositol) + an acyl-CoA = a 1,2-diacyl-sn-glycero-3-phospho-(1D-myo-inositol) + CoA</text>
        <dbReference type="Rhea" id="RHEA:33195"/>
        <dbReference type="ChEBI" id="CHEBI:57287"/>
        <dbReference type="ChEBI" id="CHEBI:57880"/>
        <dbReference type="ChEBI" id="CHEBI:58342"/>
        <dbReference type="ChEBI" id="CHEBI:64771"/>
    </reaction>
    <physiologicalReaction direction="left-to-right" evidence="12">
        <dbReference type="Rhea" id="RHEA:33196"/>
    </physiologicalReaction>
</comment>
<dbReference type="InterPro" id="IPR004299">
    <property type="entry name" value="MBOAT_fam"/>
</dbReference>
<evidence type="ECO:0000256" key="15">
    <source>
        <dbReference type="ARBA" id="ARBA00049211"/>
    </source>
</evidence>
<evidence type="ECO:0000256" key="17">
    <source>
        <dbReference type="ARBA" id="ARBA00093678"/>
    </source>
</evidence>
<evidence type="ECO:0000256" key="10">
    <source>
        <dbReference type="ARBA" id="ARBA00025707"/>
    </source>
</evidence>
<evidence type="ECO:0000313" key="19">
    <source>
        <dbReference type="Proteomes" id="UP000544127"/>
    </source>
</evidence>
<dbReference type="Proteomes" id="UP000544127">
    <property type="component" value="Unassembled WGS sequence"/>
</dbReference>
<evidence type="ECO:0000256" key="3">
    <source>
        <dbReference type="ARBA" id="ARBA00010323"/>
    </source>
</evidence>
<dbReference type="InterPro" id="IPR049941">
    <property type="entry name" value="LPLAT_7/PORCN-like"/>
</dbReference>
<dbReference type="EMBL" id="VZRI01007778">
    <property type="protein sequence ID" value="NWU95784.1"/>
    <property type="molecule type" value="Genomic_DNA"/>
</dbReference>
<evidence type="ECO:0000313" key="18">
    <source>
        <dbReference type="EMBL" id="NWU95784.1"/>
    </source>
</evidence>
<feature type="non-terminal residue" evidence="18">
    <location>
        <position position="1"/>
    </location>
</feature>
<evidence type="ECO:0000256" key="11">
    <source>
        <dbReference type="ARBA" id="ARBA00035964"/>
    </source>
</evidence>
<protein>
    <recommendedName>
        <fullName evidence="14">Leukocyte receptor cluster member 4</fullName>
    </recommendedName>
    <alternativeName>
        <fullName evidence="17">Lysophospholipid acyltransferase 7</fullName>
    </alternativeName>
    <alternativeName>
        <fullName evidence="13">Membrane-bound O-acyltransferase domain-containing protein 7</fullName>
    </alternativeName>
</protein>
<dbReference type="GO" id="GO:0006661">
    <property type="term" value="P:phosphatidylinositol biosynthetic process"/>
    <property type="evidence" value="ECO:0007669"/>
    <property type="project" value="TreeGrafter"/>
</dbReference>
<reference evidence="18 19" key="1">
    <citation type="submission" date="2019-09" db="EMBL/GenBank/DDBJ databases">
        <title>Bird 10,000 Genomes (B10K) Project - Family phase.</title>
        <authorList>
            <person name="Zhang G."/>
        </authorList>
    </citation>
    <scope>NUCLEOTIDE SEQUENCE [LARGE SCALE GENOMIC DNA]</scope>
    <source>
        <strain evidence="18">B10K-DU-012-37</strain>
    </source>
</reference>
<comment type="similarity">
    <text evidence="3">Belongs to the membrane-bound acyltransferase family.</text>
</comment>
<dbReference type="GO" id="GO:0005789">
    <property type="term" value="C:endoplasmic reticulum membrane"/>
    <property type="evidence" value="ECO:0007669"/>
    <property type="project" value="UniProtKB-SubCell"/>
</dbReference>
<keyword evidence="5" id="KW-0812">Transmembrane</keyword>
<comment type="pathway">
    <text evidence="10">Phospholipid metabolism.</text>
</comment>
<feature type="non-terminal residue" evidence="18">
    <location>
        <position position="146"/>
    </location>
</feature>
<dbReference type="GO" id="GO:0030258">
    <property type="term" value="P:lipid modification"/>
    <property type="evidence" value="ECO:0007669"/>
    <property type="project" value="TreeGrafter"/>
</dbReference>
<accession>A0A7K6B0M4</accession>
<name>A0A7K6B0M4_UPUEP</name>
<proteinExistence type="inferred from homology"/>
<comment type="caution">
    <text evidence="18">The sequence shown here is derived from an EMBL/GenBank/DDBJ whole genome shotgun (WGS) entry which is preliminary data.</text>
</comment>
<gene>
    <name evidence="18" type="primary">Mboat7</name>
    <name evidence="18" type="ORF">UPUEPO_R08484</name>
</gene>
<dbReference type="PANTHER" id="PTHR13906">
    <property type="entry name" value="PORCUPINE"/>
    <property type="match status" value="1"/>
</dbReference>